<evidence type="ECO:0000313" key="2">
    <source>
        <dbReference type="Proteomes" id="UP001201980"/>
    </source>
</evidence>
<protein>
    <submittedName>
        <fullName evidence="1">Uncharacterized protein</fullName>
    </submittedName>
</protein>
<evidence type="ECO:0000313" key="1">
    <source>
        <dbReference type="EMBL" id="KAJ2899206.1"/>
    </source>
</evidence>
<dbReference type="AlphaFoldDB" id="A0AAD5RN23"/>
<organism evidence="1 2">
    <name type="scientific">Zalerion maritima</name>
    <dbReference type="NCBI Taxonomy" id="339359"/>
    <lineage>
        <taxon>Eukaryota</taxon>
        <taxon>Fungi</taxon>
        <taxon>Dikarya</taxon>
        <taxon>Ascomycota</taxon>
        <taxon>Pezizomycotina</taxon>
        <taxon>Sordariomycetes</taxon>
        <taxon>Lulworthiomycetidae</taxon>
        <taxon>Lulworthiales</taxon>
        <taxon>Lulworthiaceae</taxon>
        <taxon>Zalerion</taxon>
    </lineage>
</organism>
<proteinExistence type="predicted"/>
<comment type="caution">
    <text evidence="1">The sequence shown here is derived from an EMBL/GenBank/DDBJ whole genome shotgun (WGS) entry which is preliminary data.</text>
</comment>
<sequence length="101" mass="10723">MGKTEHDIKAPFKFPHLVGLTPAGIPSLALAPDMGLAVKFCTVQNTAISLTSDRKAFEGPGEKAQKRFPIACIIKEHSQPQIFPLATASQGPPLSGREACP</sequence>
<dbReference type="EMBL" id="JAKWBI020000204">
    <property type="protein sequence ID" value="KAJ2899206.1"/>
    <property type="molecule type" value="Genomic_DNA"/>
</dbReference>
<name>A0AAD5RN23_9PEZI</name>
<dbReference type="Proteomes" id="UP001201980">
    <property type="component" value="Unassembled WGS sequence"/>
</dbReference>
<reference evidence="1" key="1">
    <citation type="submission" date="2022-07" db="EMBL/GenBank/DDBJ databases">
        <title>Draft genome sequence of Zalerion maritima ATCC 34329, a (micro)plastics degrading marine fungus.</title>
        <authorList>
            <person name="Paco A."/>
            <person name="Goncalves M.F.M."/>
            <person name="Rocha-Santos T.A.P."/>
            <person name="Alves A."/>
        </authorList>
    </citation>
    <scope>NUCLEOTIDE SEQUENCE</scope>
    <source>
        <strain evidence="1">ATCC 34329</strain>
    </source>
</reference>
<accession>A0AAD5RN23</accession>
<gene>
    <name evidence="1" type="ORF">MKZ38_003349</name>
</gene>
<keyword evidence="2" id="KW-1185">Reference proteome</keyword>